<organism evidence="1 2">
    <name type="scientific">Gossypium arboreum</name>
    <name type="common">Tree cotton</name>
    <name type="synonym">Gossypium nanking</name>
    <dbReference type="NCBI Taxonomy" id="29729"/>
    <lineage>
        <taxon>Eukaryota</taxon>
        <taxon>Viridiplantae</taxon>
        <taxon>Streptophyta</taxon>
        <taxon>Embryophyta</taxon>
        <taxon>Tracheophyta</taxon>
        <taxon>Spermatophyta</taxon>
        <taxon>Magnoliopsida</taxon>
        <taxon>eudicotyledons</taxon>
        <taxon>Gunneridae</taxon>
        <taxon>Pentapetalae</taxon>
        <taxon>rosids</taxon>
        <taxon>malvids</taxon>
        <taxon>Malvales</taxon>
        <taxon>Malvaceae</taxon>
        <taxon>Malvoideae</taxon>
        <taxon>Gossypium</taxon>
    </lineage>
</organism>
<gene>
    <name evidence="1" type="ORF">F383_37767</name>
</gene>
<reference evidence="2" key="1">
    <citation type="submission" date="2014-09" db="EMBL/GenBank/DDBJ databases">
        <authorList>
            <person name="Mudge J."/>
            <person name="Ramaraj T."/>
            <person name="Lindquist I.E."/>
            <person name="Bharti A.K."/>
            <person name="Sundararajan A."/>
            <person name="Cameron C.T."/>
            <person name="Woodward J.E."/>
            <person name="May G.D."/>
            <person name="Brubaker C."/>
            <person name="Broadhvest J."/>
            <person name="Wilkins T.A."/>
        </authorList>
    </citation>
    <scope>NUCLEOTIDE SEQUENCE</scope>
    <source>
        <strain evidence="2">cv. AKA8401</strain>
    </source>
</reference>
<sequence length="41" mass="4631">MFVNIRDFCSKLRARGSSSKSSTLSSTFGTFKSLFSNLWHV</sequence>
<evidence type="ECO:0000313" key="1">
    <source>
        <dbReference type="EMBL" id="KHF98642.1"/>
    </source>
</evidence>
<accession>A0A0B0M956</accession>
<name>A0A0B0M956_GOSAR</name>
<comment type="caution">
    <text evidence="1">The sequence shown here is derived from an EMBL/GenBank/DDBJ whole genome shotgun (WGS) entry which is preliminary data.</text>
</comment>
<dbReference type="Proteomes" id="UP000032142">
    <property type="component" value="Unassembled WGS sequence"/>
</dbReference>
<proteinExistence type="predicted"/>
<keyword evidence="2" id="KW-1185">Reference proteome</keyword>
<protein>
    <submittedName>
        <fullName evidence="1">Uncharacterized protein</fullName>
    </submittedName>
</protein>
<dbReference type="EMBL" id="JRRC01046811">
    <property type="protein sequence ID" value="KHF98642.1"/>
    <property type="molecule type" value="Genomic_DNA"/>
</dbReference>
<evidence type="ECO:0000313" key="2">
    <source>
        <dbReference type="Proteomes" id="UP000032142"/>
    </source>
</evidence>
<dbReference type="AlphaFoldDB" id="A0A0B0M956"/>